<reference evidence="2" key="1">
    <citation type="submission" date="2020-08" db="EMBL/GenBank/DDBJ databases">
        <title>Genome public.</title>
        <authorList>
            <person name="Liu C."/>
            <person name="Sun Q."/>
        </authorList>
    </citation>
    <scope>NUCLEOTIDE SEQUENCE</scope>
    <source>
        <strain evidence="2">NSJ-53</strain>
    </source>
</reference>
<comment type="caution">
    <text evidence="2">The sequence shown here is derived from an EMBL/GenBank/DDBJ whole genome shotgun (WGS) entry which is preliminary data.</text>
</comment>
<feature type="compositionally biased region" description="Basic and acidic residues" evidence="1">
    <location>
        <begin position="1"/>
        <end position="24"/>
    </location>
</feature>
<feature type="region of interest" description="Disordered" evidence="1">
    <location>
        <begin position="1"/>
        <end position="45"/>
    </location>
</feature>
<dbReference type="RefSeq" id="WP_249317270.1">
    <property type="nucleotide sequence ID" value="NZ_JACRSR010000005.1"/>
</dbReference>
<dbReference type="AlphaFoldDB" id="A0A926D7A1"/>
<evidence type="ECO:0000313" key="2">
    <source>
        <dbReference type="EMBL" id="MBC8532154.1"/>
    </source>
</evidence>
<keyword evidence="3" id="KW-1185">Reference proteome</keyword>
<dbReference type="Proteomes" id="UP000623172">
    <property type="component" value="Unassembled WGS sequence"/>
</dbReference>
<evidence type="ECO:0000256" key="1">
    <source>
        <dbReference type="SAM" id="MobiDB-lite"/>
    </source>
</evidence>
<gene>
    <name evidence="2" type="ORF">H8696_09875</name>
</gene>
<protein>
    <submittedName>
        <fullName evidence="2">Uncharacterized protein</fullName>
    </submittedName>
</protein>
<organism evidence="2 3">
    <name type="scientific">Gehongia tenuis</name>
    <dbReference type="NCBI Taxonomy" id="2763655"/>
    <lineage>
        <taxon>Bacteria</taxon>
        <taxon>Bacillati</taxon>
        <taxon>Bacillota</taxon>
        <taxon>Clostridia</taxon>
        <taxon>Christensenellales</taxon>
        <taxon>Christensenellaceae</taxon>
        <taxon>Gehongia</taxon>
    </lineage>
</organism>
<evidence type="ECO:0000313" key="3">
    <source>
        <dbReference type="Proteomes" id="UP000623172"/>
    </source>
</evidence>
<name>A0A926D7A1_9FIRM</name>
<proteinExistence type="predicted"/>
<dbReference type="EMBL" id="JACRSR010000005">
    <property type="protein sequence ID" value="MBC8532154.1"/>
    <property type="molecule type" value="Genomic_DNA"/>
</dbReference>
<accession>A0A926D7A1</accession>
<sequence>MKYDDPLHVLDDLFPEKETKKEGPQEGPKQKSQLHYTHSPAKGQDGLYLVGRNF</sequence>